<accession>A0A6N6MMY4</accession>
<name>A0A6N6MMY4_9HYPH</name>
<keyword evidence="2" id="KW-1133">Transmembrane helix</keyword>
<feature type="region of interest" description="Disordered" evidence="1">
    <location>
        <begin position="1"/>
        <end position="31"/>
    </location>
</feature>
<evidence type="ECO:0000313" key="4">
    <source>
        <dbReference type="Proteomes" id="UP000441523"/>
    </source>
</evidence>
<evidence type="ECO:0000256" key="1">
    <source>
        <dbReference type="SAM" id="MobiDB-lite"/>
    </source>
</evidence>
<dbReference type="AlphaFoldDB" id="A0A6N6MMY4"/>
<proteinExistence type="predicted"/>
<organism evidence="3 4">
    <name type="scientific">Methylobacterium planeticum</name>
    <dbReference type="NCBI Taxonomy" id="2615211"/>
    <lineage>
        <taxon>Bacteria</taxon>
        <taxon>Pseudomonadati</taxon>
        <taxon>Pseudomonadota</taxon>
        <taxon>Alphaproteobacteria</taxon>
        <taxon>Hyphomicrobiales</taxon>
        <taxon>Methylobacteriaceae</taxon>
        <taxon>Methylobacterium</taxon>
    </lineage>
</organism>
<gene>
    <name evidence="3" type="ORF">F6X51_18215</name>
</gene>
<sequence length="121" mass="13077">MALLNMRSDDSRDPRSAETLVYSEDGTRGSGQPHIIYIDEEAPSGRSRGLFRFGLIKLMLVAGFPLAFLAGPYLVECRPGSSGGLAVDLFRKAVCARRELTDNALTGQKGFEAISSVLRGI</sequence>
<keyword evidence="2" id="KW-0812">Transmembrane</keyword>
<keyword evidence="4" id="KW-1185">Reference proteome</keyword>
<comment type="caution">
    <text evidence="3">The sequence shown here is derived from an EMBL/GenBank/DDBJ whole genome shotgun (WGS) entry which is preliminary data.</text>
</comment>
<evidence type="ECO:0000313" key="3">
    <source>
        <dbReference type="EMBL" id="KAB1071747.1"/>
    </source>
</evidence>
<keyword evidence="2" id="KW-0472">Membrane</keyword>
<evidence type="ECO:0000256" key="2">
    <source>
        <dbReference type="SAM" id="Phobius"/>
    </source>
</evidence>
<reference evidence="3 4" key="1">
    <citation type="submission" date="2019-09" db="EMBL/GenBank/DDBJ databases">
        <title>YIM 132548 draft genome.</title>
        <authorList>
            <person name="Jiang L."/>
        </authorList>
    </citation>
    <scope>NUCLEOTIDE SEQUENCE [LARGE SCALE GENOMIC DNA]</scope>
    <source>
        <strain evidence="3 4">YIM 132548</strain>
    </source>
</reference>
<dbReference type="Proteomes" id="UP000441523">
    <property type="component" value="Unassembled WGS sequence"/>
</dbReference>
<feature type="compositionally biased region" description="Basic and acidic residues" evidence="1">
    <location>
        <begin position="7"/>
        <end position="16"/>
    </location>
</feature>
<protein>
    <submittedName>
        <fullName evidence="3">Uncharacterized protein</fullName>
    </submittedName>
</protein>
<dbReference type="RefSeq" id="WP_150965101.1">
    <property type="nucleotide sequence ID" value="NZ_VZZJ01000017.1"/>
</dbReference>
<feature type="transmembrane region" description="Helical" evidence="2">
    <location>
        <begin position="55"/>
        <end position="75"/>
    </location>
</feature>
<dbReference type="EMBL" id="VZZJ01000017">
    <property type="protein sequence ID" value="KAB1071747.1"/>
    <property type="molecule type" value="Genomic_DNA"/>
</dbReference>